<dbReference type="Gene3D" id="3.20.20.140">
    <property type="entry name" value="Metal-dependent hydrolases"/>
    <property type="match status" value="1"/>
</dbReference>
<sequence length="214" mass="24541">MIIPVDIHTHRRPQVPGTAIVNCFPESFVPQTEGWYSVGIHPWYIASFAASLNDSKARFEELLDHPQVLAVGEAGLDKLAEAPLTLQIEVFEYQARLAEEADKPLIIHLVKAVDELLKLKQKIQPVKPWIIHGFRGKAALAKEYLRHGFYLSFGEKYQEEALCIMPSERLFIETDESTVSVDTLYERAAILRKTPLEELRRTIRKNVSEIFFRQ</sequence>
<feature type="binding site" evidence="1">
    <location>
        <position position="73"/>
    </location>
    <ligand>
        <name>a divalent metal cation</name>
        <dbReference type="ChEBI" id="CHEBI:60240"/>
        <label>1</label>
    </ligand>
</feature>
<gene>
    <name evidence="2" type="ORF">DWX97_12790</name>
</gene>
<comment type="caution">
    <text evidence="2">The sequence shown here is derived from an EMBL/GenBank/DDBJ whole genome shotgun (WGS) entry which is preliminary data.</text>
</comment>
<dbReference type="EMBL" id="QRVJ01000010">
    <property type="protein sequence ID" value="RGS36243.1"/>
    <property type="molecule type" value="Genomic_DNA"/>
</dbReference>
<dbReference type="GO" id="GO:0016788">
    <property type="term" value="F:hydrolase activity, acting on ester bonds"/>
    <property type="evidence" value="ECO:0007669"/>
    <property type="project" value="InterPro"/>
</dbReference>
<dbReference type="Proteomes" id="UP000283341">
    <property type="component" value="Unassembled WGS sequence"/>
</dbReference>
<keyword evidence="1" id="KW-0479">Metal-binding</keyword>
<dbReference type="InterPro" id="IPR032466">
    <property type="entry name" value="Metal_Hydrolase"/>
</dbReference>
<dbReference type="PANTHER" id="PTHR46124:SF2">
    <property type="entry name" value="D-AMINOACYL-TRNA DEACYLASE"/>
    <property type="match status" value="1"/>
</dbReference>
<feature type="binding site" evidence="1">
    <location>
        <position position="108"/>
    </location>
    <ligand>
        <name>a divalent metal cation</name>
        <dbReference type="ChEBI" id="CHEBI:60240"/>
        <label>2</label>
    </ligand>
</feature>
<reference evidence="2 3" key="1">
    <citation type="submission" date="2018-08" db="EMBL/GenBank/DDBJ databases">
        <title>A genome reference for cultivated species of the human gut microbiota.</title>
        <authorList>
            <person name="Zou Y."/>
            <person name="Xue W."/>
            <person name="Luo G."/>
        </authorList>
    </citation>
    <scope>NUCLEOTIDE SEQUENCE [LARGE SCALE GENOMIC DNA]</scope>
    <source>
        <strain evidence="2 3">AF22-3AC</strain>
    </source>
</reference>
<evidence type="ECO:0000256" key="1">
    <source>
        <dbReference type="PIRSR" id="PIRSR005902-1"/>
    </source>
</evidence>
<dbReference type="SUPFAM" id="SSF51556">
    <property type="entry name" value="Metallo-dependent hydrolases"/>
    <property type="match status" value="1"/>
</dbReference>
<organism evidence="2 3">
    <name type="scientific">Bacteroides cellulosilyticus</name>
    <dbReference type="NCBI Taxonomy" id="246787"/>
    <lineage>
        <taxon>Bacteria</taxon>
        <taxon>Pseudomonadati</taxon>
        <taxon>Bacteroidota</taxon>
        <taxon>Bacteroidia</taxon>
        <taxon>Bacteroidales</taxon>
        <taxon>Bacteroidaceae</taxon>
        <taxon>Bacteroides</taxon>
    </lineage>
</organism>
<dbReference type="Pfam" id="PF01026">
    <property type="entry name" value="TatD_DNase"/>
    <property type="match status" value="1"/>
</dbReference>
<dbReference type="AlphaFoldDB" id="A0A412IGQ2"/>
<feature type="binding site" evidence="1">
    <location>
        <position position="132"/>
    </location>
    <ligand>
        <name>a divalent metal cation</name>
        <dbReference type="ChEBI" id="CHEBI:60240"/>
        <label>2</label>
    </ligand>
</feature>
<dbReference type="GO" id="GO:0005829">
    <property type="term" value="C:cytosol"/>
    <property type="evidence" value="ECO:0007669"/>
    <property type="project" value="TreeGrafter"/>
</dbReference>
<feature type="binding site" evidence="1">
    <location>
        <position position="175"/>
    </location>
    <ligand>
        <name>a divalent metal cation</name>
        <dbReference type="ChEBI" id="CHEBI:60240"/>
        <label>1</label>
    </ligand>
</feature>
<evidence type="ECO:0000313" key="2">
    <source>
        <dbReference type="EMBL" id="RGS36243.1"/>
    </source>
</evidence>
<name>A0A412IGQ2_9BACE</name>
<protein>
    <submittedName>
        <fullName evidence="2">TatD family deoxyribonuclease</fullName>
    </submittedName>
</protein>
<dbReference type="PANTHER" id="PTHR46124">
    <property type="entry name" value="D-AMINOACYL-TRNA DEACYLASE"/>
    <property type="match status" value="1"/>
</dbReference>
<proteinExistence type="predicted"/>
<dbReference type="GO" id="GO:0046872">
    <property type="term" value="F:metal ion binding"/>
    <property type="evidence" value="ECO:0007669"/>
    <property type="project" value="UniProtKB-KW"/>
</dbReference>
<dbReference type="PIRSF" id="PIRSF005902">
    <property type="entry name" value="DNase_TatD"/>
    <property type="match status" value="1"/>
</dbReference>
<evidence type="ECO:0000313" key="3">
    <source>
        <dbReference type="Proteomes" id="UP000283341"/>
    </source>
</evidence>
<dbReference type="RefSeq" id="WP_118402686.1">
    <property type="nucleotide sequence ID" value="NZ_JADNFX010000008.1"/>
</dbReference>
<accession>A0A412IGQ2</accession>
<dbReference type="InterPro" id="IPR001130">
    <property type="entry name" value="TatD-like"/>
</dbReference>